<evidence type="ECO:0000313" key="5">
    <source>
        <dbReference type="EMBL" id="MFN2975681.1"/>
    </source>
</evidence>
<name>A0ABW9KIQ4_9BACT</name>
<evidence type="ECO:0000256" key="1">
    <source>
        <dbReference type="ARBA" id="ARBA00022612"/>
    </source>
</evidence>
<evidence type="ECO:0000259" key="4">
    <source>
        <dbReference type="Pfam" id="PF04586"/>
    </source>
</evidence>
<dbReference type="GO" id="GO:0006508">
    <property type="term" value="P:proteolysis"/>
    <property type="evidence" value="ECO:0007669"/>
    <property type="project" value="UniProtKB-KW"/>
</dbReference>
<comment type="caution">
    <text evidence="5">The sequence shown here is derived from an EMBL/GenBank/DDBJ whole genome shotgun (WGS) entry which is preliminary data.</text>
</comment>
<evidence type="ECO:0000313" key="6">
    <source>
        <dbReference type="Proteomes" id="UP001634747"/>
    </source>
</evidence>
<dbReference type="RefSeq" id="WP_263412800.1">
    <property type="nucleotide sequence ID" value="NZ_BAABBH010000001.1"/>
</dbReference>
<protein>
    <submittedName>
        <fullName evidence="5">HK97 family phage prohead protease</fullName>
    </submittedName>
</protein>
<accession>A0ABW9KIQ4</accession>
<keyword evidence="3" id="KW-0378">Hydrolase</keyword>
<dbReference type="InterPro" id="IPR006433">
    <property type="entry name" value="Prohead_protease"/>
</dbReference>
<dbReference type="Pfam" id="PF04586">
    <property type="entry name" value="Peptidase_S78"/>
    <property type="match status" value="1"/>
</dbReference>
<dbReference type="NCBIfam" id="TIGR01543">
    <property type="entry name" value="proheadase_HK97"/>
    <property type="match status" value="1"/>
</dbReference>
<dbReference type="InterPro" id="IPR054613">
    <property type="entry name" value="Peptidase_S78_dom"/>
</dbReference>
<dbReference type="EMBL" id="JBJYXY010000001">
    <property type="protein sequence ID" value="MFN2975681.1"/>
    <property type="molecule type" value="Genomic_DNA"/>
</dbReference>
<gene>
    <name evidence="5" type="ORF">ACK2TP_07890</name>
</gene>
<proteinExistence type="predicted"/>
<keyword evidence="2 5" id="KW-0645">Protease</keyword>
<reference evidence="5 6" key="1">
    <citation type="submission" date="2024-12" db="EMBL/GenBank/DDBJ databases">
        <authorList>
            <person name="Lee Y."/>
        </authorList>
    </citation>
    <scope>NUCLEOTIDE SEQUENCE [LARGE SCALE GENOMIC DNA]</scope>
    <source>
        <strain evidence="5 6">03SUJ4</strain>
    </source>
</reference>
<evidence type="ECO:0000256" key="3">
    <source>
        <dbReference type="ARBA" id="ARBA00022801"/>
    </source>
</evidence>
<dbReference type="Proteomes" id="UP001634747">
    <property type="component" value="Unassembled WGS sequence"/>
</dbReference>
<feature type="domain" description="Prohead serine protease" evidence="4">
    <location>
        <begin position="19"/>
        <end position="163"/>
    </location>
</feature>
<keyword evidence="6" id="KW-1185">Reference proteome</keyword>
<evidence type="ECO:0000256" key="2">
    <source>
        <dbReference type="ARBA" id="ARBA00022670"/>
    </source>
</evidence>
<dbReference type="GO" id="GO:0008233">
    <property type="term" value="F:peptidase activity"/>
    <property type="evidence" value="ECO:0007669"/>
    <property type="project" value="UniProtKB-KW"/>
</dbReference>
<sequence>MPKTKELRYQPARELRVQTSADGSRTISGTIVYSSLSEDLGGFRELLAPGVFADSMGSDVYCLRQHDPNLVMGRTKSKTLTLTDSPTALRYSCRLPDTEQARSLAAAIDRGDLDATSFGFQTISDDWAVDKDGSVVRTILKADLIEVSPCIFEAYSSSSVSIRSCPDALRGKLKLTKRSNADGCDCDCSACEDGDCDRCSDEECDDVACAANGCPEQDDEDRSISRSDRNKMHMRLELARRK</sequence>
<organism evidence="5 6">
    <name type="scientific">Terriglobus aquaticus</name>
    <dbReference type="NCBI Taxonomy" id="940139"/>
    <lineage>
        <taxon>Bacteria</taxon>
        <taxon>Pseudomonadati</taxon>
        <taxon>Acidobacteriota</taxon>
        <taxon>Terriglobia</taxon>
        <taxon>Terriglobales</taxon>
        <taxon>Acidobacteriaceae</taxon>
        <taxon>Terriglobus</taxon>
    </lineage>
</organism>
<keyword evidence="1" id="KW-1188">Viral release from host cell</keyword>